<organism evidence="3 4">
    <name type="scientific">Marinobacter excellens HL-55</name>
    <dbReference type="NCBI Taxonomy" id="1305731"/>
    <lineage>
        <taxon>Bacteria</taxon>
        <taxon>Pseudomonadati</taxon>
        <taxon>Pseudomonadota</taxon>
        <taxon>Gammaproteobacteria</taxon>
        <taxon>Pseudomonadales</taxon>
        <taxon>Marinobacteraceae</taxon>
        <taxon>Marinobacter</taxon>
    </lineage>
</organism>
<dbReference type="OrthoDB" id="9770043at2"/>
<comment type="caution">
    <text evidence="3">The sequence shown here is derived from an EMBL/GenBank/DDBJ whole genome shotgun (WGS) entry which is preliminary data.</text>
</comment>
<dbReference type="InterPro" id="IPR011042">
    <property type="entry name" value="6-blade_b-propeller_TolB-like"/>
</dbReference>
<evidence type="ECO:0000313" key="3">
    <source>
        <dbReference type="EMBL" id="KPQ30273.1"/>
    </source>
</evidence>
<dbReference type="PATRIC" id="fig|1305731.5.peg.3112"/>
<dbReference type="EMBL" id="LJZQ01000002">
    <property type="protein sequence ID" value="KPQ30273.1"/>
    <property type="molecule type" value="Genomic_DNA"/>
</dbReference>
<sequence length="777" mass="83873">MESSLLTNKSVRIVIAGTVAVLCGAFLGSLVQTQFNLAALSGLGASFSLGDRLSAMVMDLLSFAPIYAALLAAALIPGFLVTAGLLRLLGLPCRECWFAFGSAMALWATLTLVDSLAPMPTLIAATRSAPGLWAMLATAAVAGWVFAQITKPRSTGGRGRMSLAIMVLTGVAASPEPALAEVPGQVDYQVEVVAQGLDHPWSIAFLSGGAALVTERGGVLKHLSPDGEQTVISGVPAVFASGQAGLFDVLVEPGAGDTVRVFLTYACGRNSANHLCVASGDLTGTELTDVREIFRAKPAKYGNAHYGGRMAWLGDGTLLVTLGDGFDFREEAQRLSSHIGTIVRLNPDGSVPGDNPFINHDGAQPEIFSLGHRNVQGVIYDGREDRIIAHEHGPRGGDEINLIRGGGNYGWPLASDGVDYTGALVTPFRRYEGTIAPLWFWTPSIAPSGMALYHGHQFPQWRGNLFVGALANKSVHRMILADGEVIATERLFDELGERIRDVREGPDGALYLLTDSSEGRLLRVVPRDPPQAQIMALDPQALAWVGDQIFRNECAARHQCLVHWNEGEAFPSLGIGHFIWYPEGQTGPFTESFPALLAFMVDQGVELPAWLDAARSRGAPWPNRAAFLQQASASSQVEALRDLLYSTRGLQVRFIRERADQSQAAVVAAVPGARQAIVRERLWQLGQTPGGVYALMDYVNFKGEGLAETERYEGEGWGLLQVLAGMDEGDASTVLDRFRESAGKVLTRRAQLAENPIERERWLPGWLRRLESYREPE</sequence>
<feature type="domain" description="Glucose/Sorbosone dehydrogenase" evidence="2">
    <location>
        <begin position="197"/>
        <end position="523"/>
    </location>
</feature>
<feature type="transmembrane region" description="Helical" evidence="1">
    <location>
        <begin position="66"/>
        <end position="89"/>
    </location>
</feature>
<dbReference type="STRING" id="1305731.GCA_000934705_01553"/>
<evidence type="ECO:0000313" key="4">
    <source>
        <dbReference type="Proteomes" id="UP000050416"/>
    </source>
</evidence>
<gene>
    <name evidence="3" type="ORF">HLUCCX14_01585</name>
</gene>
<dbReference type="Proteomes" id="UP000050416">
    <property type="component" value="Unassembled WGS sequence"/>
</dbReference>
<reference evidence="3 4" key="1">
    <citation type="submission" date="2015-09" db="EMBL/GenBank/DDBJ databases">
        <title>Identification and resolution of microdiversity through metagenomic sequencing of parallel consortia.</title>
        <authorList>
            <person name="Nelson W.C."/>
            <person name="Romine M.F."/>
            <person name="Lindemann S.R."/>
        </authorList>
    </citation>
    <scope>NUCLEOTIDE SEQUENCE [LARGE SCALE GENOMIC DNA]</scope>
    <source>
        <strain evidence="3">HL-55</strain>
    </source>
</reference>
<dbReference type="Gene3D" id="2.120.10.30">
    <property type="entry name" value="TolB, C-terminal domain"/>
    <property type="match status" value="1"/>
</dbReference>
<dbReference type="InterPro" id="IPR012938">
    <property type="entry name" value="Glc/Sorbosone_DH"/>
</dbReference>
<dbReference type="InterPro" id="IPR011041">
    <property type="entry name" value="Quinoprot_gluc/sorb_DH_b-prop"/>
</dbReference>
<dbReference type="Pfam" id="PF07995">
    <property type="entry name" value="GSDH"/>
    <property type="match status" value="1"/>
</dbReference>
<feature type="transmembrane region" description="Helical" evidence="1">
    <location>
        <begin position="96"/>
        <end position="119"/>
    </location>
</feature>
<keyword evidence="1" id="KW-1133">Transmembrane helix</keyword>
<keyword evidence="1" id="KW-0812">Transmembrane</keyword>
<accession>A0A0P7ZDJ3</accession>
<evidence type="ECO:0000256" key="1">
    <source>
        <dbReference type="SAM" id="Phobius"/>
    </source>
</evidence>
<dbReference type="PANTHER" id="PTHR19328:SF75">
    <property type="entry name" value="ALDOSE SUGAR DEHYDROGENASE YLII"/>
    <property type="match status" value="1"/>
</dbReference>
<keyword evidence="1" id="KW-0472">Membrane</keyword>
<proteinExistence type="predicted"/>
<dbReference type="SUPFAM" id="SSF50952">
    <property type="entry name" value="Soluble quinoprotein glucose dehydrogenase"/>
    <property type="match status" value="1"/>
</dbReference>
<name>A0A0P7ZDJ3_9GAMM</name>
<evidence type="ECO:0000259" key="2">
    <source>
        <dbReference type="Pfam" id="PF07995"/>
    </source>
</evidence>
<dbReference type="PANTHER" id="PTHR19328">
    <property type="entry name" value="HEDGEHOG-INTERACTING PROTEIN"/>
    <property type="match status" value="1"/>
</dbReference>
<dbReference type="AlphaFoldDB" id="A0A0P7ZDJ3"/>
<feature type="transmembrane region" description="Helical" evidence="1">
    <location>
        <begin position="12"/>
        <end position="31"/>
    </location>
</feature>
<protein>
    <submittedName>
        <fullName evidence="3">Glucose/sorbosone dehydrogenase family protein</fullName>
    </submittedName>
</protein>